<accession>W7T5A3</accession>
<keyword evidence="3" id="KW-1185">Reference proteome</keyword>
<dbReference type="Proteomes" id="UP000019335">
    <property type="component" value="Unassembled WGS sequence"/>
</dbReference>
<evidence type="ECO:0000313" key="3">
    <source>
        <dbReference type="Proteomes" id="UP000019335"/>
    </source>
</evidence>
<evidence type="ECO:0000256" key="1">
    <source>
        <dbReference type="SAM" id="MobiDB-lite"/>
    </source>
</evidence>
<dbReference type="EMBL" id="AZIL01002380">
    <property type="protein sequence ID" value="EWM21717.1"/>
    <property type="molecule type" value="Genomic_DNA"/>
</dbReference>
<dbReference type="AlphaFoldDB" id="W7T5A3"/>
<gene>
    <name evidence="2" type="ORF">Naga_100183g3</name>
</gene>
<protein>
    <submittedName>
        <fullName evidence="2">Uncharacterized protein</fullName>
    </submittedName>
</protein>
<reference evidence="2 3" key="1">
    <citation type="journal article" date="2014" name="Mol. Plant">
        <title>Chromosome Scale Genome Assembly and Transcriptome Profiling of Nannochloropsis gaditana in Nitrogen Depletion.</title>
        <authorList>
            <person name="Corteggiani Carpinelli E."/>
            <person name="Telatin A."/>
            <person name="Vitulo N."/>
            <person name="Forcato C."/>
            <person name="D'Angelo M."/>
            <person name="Schiavon R."/>
            <person name="Vezzi A."/>
            <person name="Giacometti G.M."/>
            <person name="Morosinotto T."/>
            <person name="Valle G."/>
        </authorList>
    </citation>
    <scope>NUCLEOTIDE SEQUENCE [LARGE SCALE GENOMIC DNA]</scope>
    <source>
        <strain evidence="2 3">B-31</strain>
    </source>
</reference>
<feature type="compositionally biased region" description="Polar residues" evidence="1">
    <location>
        <begin position="65"/>
        <end position="77"/>
    </location>
</feature>
<organism evidence="2 3">
    <name type="scientific">Nannochloropsis gaditana</name>
    <dbReference type="NCBI Taxonomy" id="72520"/>
    <lineage>
        <taxon>Eukaryota</taxon>
        <taxon>Sar</taxon>
        <taxon>Stramenopiles</taxon>
        <taxon>Ochrophyta</taxon>
        <taxon>Eustigmatophyceae</taxon>
        <taxon>Eustigmatales</taxon>
        <taxon>Monodopsidaceae</taxon>
        <taxon>Nannochloropsis</taxon>
    </lineage>
</organism>
<feature type="region of interest" description="Disordered" evidence="1">
    <location>
        <begin position="45"/>
        <end position="77"/>
    </location>
</feature>
<comment type="caution">
    <text evidence="2">The sequence shown here is derived from an EMBL/GenBank/DDBJ whole genome shotgun (WGS) entry which is preliminary data.</text>
</comment>
<sequence length="155" mass="17646">MPRRLLERLWRTKHRERSLLGRGARGWERRIGLLVFVVKATTHGPPRLLRQQPDVLETSHGREQAPSNDKQADSPSGNMECSLLIRSQGFQDGFGDYFLLDAALFMTRAQLRMNCQGFQVHAGGNRICGGRGRRRRAPRPTLFLFSPKMFNAALC</sequence>
<evidence type="ECO:0000313" key="2">
    <source>
        <dbReference type="EMBL" id="EWM21717.1"/>
    </source>
</evidence>
<name>W7T5A3_9STRA</name>
<proteinExistence type="predicted"/>